<evidence type="ECO:0000313" key="2">
    <source>
        <dbReference type="EMBL" id="WGZ95611.1"/>
    </source>
</evidence>
<gene>
    <name evidence="2" type="ORF">QJT81_06390</name>
</gene>
<dbReference type="InterPro" id="IPR012296">
    <property type="entry name" value="Nuclease_put_TT1808"/>
</dbReference>
<evidence type="ECO:0000259" key="1">
    <source>
        <dbReference type="Pfam" id="PF05685"/>
    </source>
</evidence>
<keyword evidence="2" id="KW-0540">Nuclease</keyword>
<reference evidence="2" key="1">
    <citation type="journal article" date="2023" name="Int. J. Mol. Sci.">
        <title>Metagenomics Revealed a New Genus 'Candidatus Thiocaldithrix dubininis' gen. nov., sp. nov. and a New Species 'Candidatus Thiothrix putei' sp. nov. in the Family Thiotrichaceae, Some Members of Which Have Traits of Both Na+- and H+-Motive Energetics.</title>
        <authorList>
            <person name="Ravin N.V."/>
            <person name="Muntyan M.S."/>
            <person name="Smolyakov D.D."/>
            <person name="Rudenko T.S."/>
            <person name="Beletsky A.V."/>
            <person name="Mardanov A.V."/>
            <person name="Grabovich M.Y."/>
        </authorList>
    </citation>
    <scope>NUCLEOTIDE SEQUENCE</scope>
    <source>
        <strain evidence="2">GKL-02</strain>
    </source>
</reference>
<dbReference type="EMBL" id="CP124756">
    <property type="protein sequence ID" value="WGZ95611.1"/>
    <property type="molecule type" value="Genomic_DNA"/>
</dbReference>
<sequence length="190" mass="21612">MEALKLKTVDDLLLENQQDQRIELINGEIVKRPMARSEHALALAGLSGQFLPLSRKGRDGGWWIMSEISVRYSEHHCPTHDLAGWRKERVPNRPTGVMDILPDWVCEITSPGHERKDTFTQLLRLQAYQVPHYWLISPEDKTLIAYALDNGHYRVAFSVECHDAAACSQLVIPPFAGQVLDFGYVFGEDE</sequence>
<dbReference type="Gene3D" id="3.90.1570.10">
    <property type="entry name" value="tt1808, chain A"/>
    <property type="match status" value="1"/>
</dbReference>
<reference evidence="2" key="2">
    <citation type="submission" date="2023-04" db="EMBL/GenBank/DDBJ databases">
        <authorList>
            <person name="Beletskiy A.V."/>
            <person name="Mardanov A.V."/>
            <person name="Ravin N.V."/>
        </authorList>
    </citation>
    <scope>NUCLEOTIDE SEQUENCE</scope>
    <source>
        <strain evidence="2">GKL-02</strain>
    </source>
</reference>
<dbReference type="InterPro" id="IPR008538">
    <property type="entry name" value="Uma2"/>
</dbReference>
<dbReference type="Proteomes" id="UP001301326">
    <property type="component" value="Chromosome"/>
</dbReference>
<name>A0AA95KKI7_9GAMM</name>
<organism evidence="2">
    <name type="scientific">Candidatus Thiothrix putei</name>
    <dbReference type="NCBI Taxonomy" id="3080811"/>
    <lineage>
        <taxon>Bacteria</taxon>
        <taxon>Pseudomonadati</taxon>
        <taxon>Pseudomonadota</taxon>
        <taxon>Gammaproteobacteria</taxon>
        <taxon>Thiotrichales</taxon>
        <taxon>Thiotrichaceae</taxon>
        <taxon>Thiothrix</taxon>
    </lineage>
</organism>
<dbReference type="GO" id="GO:0004519">
    <property type="term" value="F:endonuclease activity"/>
    <property type="evidence" value="ECO:0007669"/>
    <property type="project" value="UniProtKB-KW"/>
</dbReference>
<dbReference type="PANTHER" id="PTHR34107">
    <property type="entry name" value="SLL0198 PROTEIN-RELATED"/>
    <property type="match status" value="1"/>
</dbReference>
<dbReference type="PANTHER" id="PTHR34107:SF4">
    <property type="entry name" value="SLL1222 PROTEIN"/>
    <property type="match status" value="1"/>
</dbReference>
<dbReference type="AlphaFoldDB" id="A0AA95KKI7"/>
<feature type="domain" description="Putative restriction endonuclease" evidence="1">
    <location>
        <begin position="14"/>
        <end position="155"/>
    </location>
</feature>
<dbReference type="KEGG" id="tput:QJT81_06390"/>
<dbReference type="CDD" id="cd06260">
    <property type="entry name" value="DUF820-like"/>
    <property type="match status" value="1"/>
</dbReference>
<proteinExistence type="predicted"/>
<keyword evidence="2" id="KW-0255">Endonuclease</keyword>
<dbReference type="SUPFAM" id="SSF52980">
    <property type="entry name" value="Restriction endonuclease-like"/>
    <property type="match status" value="1"/>
</dbReference>
<dbReference type="InterPro" id="IPR011335">
    <property type="entry name" value="Restrct_endonuc-II-like"/>
</dbReference>
<accession>A0AA95KKI7</accession>
<keyword evidence="2" id="KW-0378">Hydrolase</keyword>
<dbReference type="Pfam" id="PF05685">
    <property type="entry name" value="Uma2"/>
    <property type="match status" value="1"/>
</dbReference>
<protein>
    <submittedName>
        <fullName evidence="2">Uma2 family endonuclease</fullName>
    </submittedName>
</protein>